<dbReference type="AlphaFoldDB" id="H0ULV1"/>
<organism evidence="2 3">
    <name type="scientific">Jonquetella anthropi DSM 22815</name>
    <dbReference type="NCBI Taxonomy" id="885272"/>
    <lineage>
        <taxon>Bacteria</taxon>
        <taxon>Thermotogati</taxon>
        <taxon>Synergistota</taxon>
        <taxon>Synergistia</taxon>
        <taxon>Synergistales</taxon>
        <taxon>Dethiosulfovibrionaceae</taxon>
        <taxon>Jonquetella</taxon>
    </lineage>
</organism>
<sequence>MRLRWAIFLAVLGLGAAVYVTTWRREVAHRQEVQAYLAQKQEEARAAQDQLARRKDHVEFLKTPEGQAWAARRDLNMAFPGEKIYRLDDGSLQEPKN</sequence>
<gene>
    <name evidence="2" type="ORF">JonanDRAFT_1226</name>
</gene>
<dbReference type="OrthoDB" id="6295at2"/>
<protein>
    <submittedName>
        <fullName evidence="2">Septum formation initiator</fullName>
    </submittedName>
</protein>
<feature type="coiled-coil region" evidence="1">
    <location>
        <begin position="30"/>
        <end position="57"/>
    </location>
</feature>
<accession>H0ULV1</accession>
<dbReference type="Proteomes" id="UP000003806">
    <property type="component" value="Chromosome"/>
</dbReference>
<evidence type="ECO:0000313" key="3">
    <source>
        <dbReference type="Proteomes" id="UP000003806"/>
    </source>
</evidence>
<keyword evidence="1" id="KW-0175">Coiled coil</keyword>
<reference evidence="2 3" key="1">
    <citation type="submission" date="2011-11" db="EMBL/GenBank/DDBJ databases">
        <title>The Noncontiguous Finished genome of Jonquetella anthropi DSM 22815.</title>
        <authorList>
            <consortium name="US DOE Joint Genome Institute (JGI-PGF)"/>
            <person name="Lucas S."/>
            <person name="Copeland A."/>
            <person name="Lapidus A."/>
            <person name="Glavina del Rio T."/>
            <person name="Dalin E."/>
            <person name="Tice H."/>
            <person name="Bruce D."/>
            <person name="Goodwin L."/>
            <person name="Pitluck S."/>
            <person name="Peters L."/>
            <person name="Mikhailova N."/>
            <person name="Held B."/>
            <person name="Kyrpides N."/>
            <person name="Mavromatis K."/>
            <person name="Ivanova N."/>
            <person name="Markowitz V."/>
            <person name="Cheng J.-F."/>
            <person name="Hugenholtz P."/>
            <person name="Woyke T."/>
            <person name="Wu D."/>
            <person name="Gronow S."/>
            <person name="Wellnitz S."/>
            <person name="Brambilla E."/>
            <person name="Klenk H.-P."/>
            <person name="Eisen J.A."/>
        </authorList>
    </citation>
    <scope>NUCLEOTIDE SEQUENCE [LARGE SCALE GENOMIC DNA]</scope>
    <source>
        <strain evidence="2 3">DSM 22815</strain>
    </source>
</reference>
<name>H0ULV1_9BACT</name>
<dbReference type="EMBL" id="CM001376">
    <property type="protein sequence ID" value="EHM13592.1"/>
    <property type="molecule type" value="Genomic_DNA"/>
</dbReference>
<keyword evidence="3" id="KW-1185">Reference proteome</keyword>
<dbReference type="HOGENOM" id="CLU_2342992_0_0_0"/>
<proteinExistence type="predicted"/>
<dbReference type="RefSeq" id="WP_008521685.1">
    <property type="nucleotide sequence ID" value="NZ_CM001376.1"/>
</dbReference>
<evidence type="ECO:0000256" key="1">
    <source>
        <dbReference type="SAM" id="Coils"/>
    </source>
</evidence>
<evidence type="ECO:0000313" key="2">
    <source>
        <dbReference type="EMBL" id="EHM13592.1"/>
    </source>
</evidence>
<dbReference type="STRING" id="885272.JonanDRAFT_1226"/>